<dbReference type="SMART" id="SM00091">
    <property type="entry name" value="PAS"/>
    <property type="match status" value="1"/>
</dbReference>
<dbReference type="InterPro" id="IPR004583">
    <property type="entry name" value="DNA_repair_Rad4"/>
</dbReference>
<feature type="non-terminal residue" evidence="5">
    <location>
        <position position="1"/>
    </location>
</feature>
<dbReference type="Pfam" id="PF00989">
    <property type="entry name" value="PAS"/>
    <property type="match status" value="1"/>
</dbReference>
<feature type="region of interest" description="Disordered" evidence="1">
    <location>
        <begin position="382"/>
        <end position="414"/>
    </location>
</feature>
<evidence type="ECO:0000259" key="4">
    <source>
        <dbReference type="PROSITE" id="PS50113"/>
    </source>
</evidence>
<accession>A0ABN9R8Q9</accession>
<dbReference type="PANTHER" id="PTHR12135">
    <property type="entry name" value="DNA REPAIR PROTEIN XP-C / RAD4"/>
    <property type="match status" value="1"/>
</dbReference>
<feature type="domain" description="UBA" evidence="2">
    <location>
        <begin position="333"/>
        <end position="381"/>
    </location>
</feature>
<dbReference type="InterPro" id="IPR036985">
    <property type="entry name" value="Transglutaminase-like_sf"/>
</dbReference>
<dbReference type="CDD" id="cd00130">
    <property type="entry name" value="PAS"/>
    <property type="match status" value="1"/>
</dbReference>
<dbReference type="PROSITE" id="PS50030">
    <property type="entry name" value="UBA"/>
    <property type="match status" value="1"/>
</dbReference>
<feature type="compositionally biased region" description="Gly residues" evidence="1">
    <location>
        <begin position="401"/>
        <end position="412"/>
    </location>
</feature>
<dbReference type="PROSITE" id="PS50113">
    <property type="entry name" value="PAC"/>
    <property type="match status" value="1"/>
</dbReference>
<dbReference type="EMBL" id="CAUYUJ010005879">
    <property type="protein sequence ID" value="CAK0815279.1"/>
    <property type="molecule type" value="Genomic_DNA"/>
</dbReference>
<dbReference type="InterPro" id="IPR000014">
    <property type="entry name" value="PAS"/>
</dbReference>
<feature type="domain" description="PAS" evidence="3">
    <location>
        <begin position="85"/>
        <end position="130"/>
    </location>
</feature>
<evidence type="ECO:0000256" key="1">
    <source>
        <dbReference type="SAM" id="MobiDB-lite"/>
    </source>
</evidence>
<evidence type="ECO:0000259" key="2">
    <source>
        <dbReference type="PROSITE" id="PS50030"/>
    </source>
</evidence>
<feature type="non-terminal residue" evidence="5">
    <location>
        <position position="916"/>
    </location>
</feature>
<feature type="compositionally biased region" description="Basic residues" evidence="1">
    <location>
        <begin position="761"/>
        <end position="770"/>
    </location>
</feature>
<sequence>VMGRPLLEFIPPEFRKEVNAVFDHACSGTASDNFEAPLSTKDGKQLDLLLNVACRLNAQGAVVGVIGVGQDITVLKEAMDESRRIADDLSRLIDSANAPILGIDTQGRVTEWNQKSAVISGWTKHDTVGRMASQEPLLALPAPPAAPSHCAGGRSGGRGAGGGRAGEGQALPRALLLAWLARLRHLHSACSDPLLKALALSAWGGGHRPGGPAPRPGELLAAFRESVQHVEGVTVARAAREVLSPLLAACQAARRRRGDPTELAICFVALCRALQVPARLVLAFQLGNPAAVAGASWPPAAARGGGGRGGSRRLSGRGIGGAGAAGGAAVDAPLDPTMAAELEQLTSMGFAGDAALSALLHNEGADDGERLARAIELLSSQAPPAGHECGAQGGRAQLRGRGAGPAAGGGEPGDLDAMTSMGFPRDSAAAALLQAGSEGGDSGARRQRATELLLGCAGPAGPAAGAPVEVDLTAAAPGASPGPSSCGLCGASGQAGTFCGDCGARLATPAGTASGSAAPALPAGPGLLEGAPDVEAEVAAWPEVYDLESRGWLSVDIVFAFAATHPVRSGCTGARPCSGSAPPTTGVWVQDDPQHCTFHDVTPRYSPAWWRVEQARGPRSLQRWWDAALEALSSQAPAWPALGSREDSRRGGHARLGPRRGGPGARRRVPAGAAHRGRRAHDQRGAEGAQEVRPGVGAEQVGGPGAGRAQRRRRRGPPLGASSCAATCADCARRCSGGGSGGRSARARLGRQVREGEAPLNRRRAARGRCRSSASGRPPRGRTAGPGAPAPSRSPRARPGTRAAAATPGASAGARSRAPGAPRRRAPREAAGRAERTKRRGGCGSGGSSPCSAWPPSWRATTATRRPGARGCGSGSARTTRTRIRGATPRCCPSSAGCRPSGTSASAPPRTRQTPP</sequence>
<dbReference type="PANTHER" id="PTHR12135:SF0">
    <property type="entry name" value="DNA REPAIR PROTEIN COMPLEMENTING XP-C CELLS"/>
    <property type="match status" value="1"/>
</dbReference>
<dbReference type="Proteomes" id="UP001189429">
    <property type="component" value="Unassembled WGS sequence"/>
</dbReference>
<feature type="region of interest" description="Disordered" evidence="1">
    <location>
        <begin position="640"/>
        <end position="916"/>
    </location>
</feature>
<dbReference type="InterPro" id="IPR015940">
    <property type="entry name" value="UBA"/>
</dbReference>
<dbReference type="InterPro" id="IPR000700">
    <property type="entry name" value="PAS-assoc_C"/>
</dbReference>
<feature type="domain" description="PAC" evidence="4">
    <location>
        <begin position="32"/>
        <end position="84"/>
    </location>
</feature>
<dbReference type="SUPFAM" id="SSF54001">
    <property type="entry name" value="Cysteine proteinases"/>
    <property type="match status" value="1"/>
</dbReference>
<gene>
    <name evidence="5" type="ORF">PCOR1329_LOCUS18626</name>
</gene>
<dbReference type="Gene3D" id="3.30.450.20">
    <property type="entry name" value="PAS domain"/>
    <property type="match status" value="2"/>
</dbReference>
<dbReference type="InterPro" id="IPR038765">
    <property type="entry name" value="Papain-like_cys_pep_sf"/>
</dbReference>
<feature type="compositionally biased region" description="Gly residues" evidence="1">
    <location>
        <begin position="153"/>
        <end position="165"/>
    </location>
</feature>
<feature type="compositionally biased region" description="Polar residues" evidence="1">
    <location>
        <begin position="901"/>
        <end position="916"/>
    </location>
</feature>
<reference evidence="5" key="1">
    <citation type="submission" date="2023-10" db="EMBL/GenBank/DDBJ databases">
        <authorList>
            <person name="Chen Y."/>
            <person name="Shah S."/>
            <person name="Dougan E. K."/>
            <person name="Thang M."/>
            <person name="Chan C."/>
        </authorList>
    </citation>
    <scope>NUCLEOTIDE SEQUENCE [LARGE SCALE GENOMIC DNA]</scope>
</reference>
<feature type="compositionally biased region" description="Low complexity" evidence="1">
    <location>
        <begin position="717"/>
        <end position="730"/>
    </location>
</feature>
<comment type="caution">
    <text evidence="5">The sequence shown here is derived from an EMBL/GenBank/DDBJ whole genome shotgun (WGS) entry which is preliminary data.</text>
</comment>
<dbReference type="Gene3D" id="3.90.260.10">
    <property type="entry name" value="Transglutaminase-like"/>
    <property type="match status" value="1"/>
</dbReference>
<feature type="compositionally biased region" description="Low complexity" evidence="1">
    <location>
        <begin position="875"/>
        <end position="890"/>
    </location>
</feature>
<dbReference type="SUPFAM" id="SSF55785">
    <property type="entry name" value="PYP-like sensor domain (PAS domain)"/>
    <property type="match status" value="2"/>
</dbReference>
<feature type="compositionally biased region" description="Basic residues" evidence="1">
    <location>
        <begin position="665"/>
        <end position="679"/>
    </location>
</feature>
<dbReference type="InterPro" id="IPR035965">
    <property type="entry name" value="PAS-like_dom_sf"/>
</dbReference>
<evidence type="ECO:0000313" key="5">
    <source>
        <dbReference type="EMBL" id="CAK0815279.1"/>
    </source>
</evidence>
<dbReference type="InterPro" id="IPR002931">
    <property type="entry name" value="Transglutaminase-like"/>
</dbReference>
<feature type="compositionally biased region" description="Low complexity" evidence="1">
    <location>
        <begin position="848"/>
        <end position="866"/>
    </location>
</feature>
<feature type="region of interest" description="Disordered" evidence="1">
    <location>
        <begin position="143"/>
        <end position="165"/>
    </location>
</feature>
<evidence type="ECO:0000313" key="6">
    <source>
        <dbReference type="Proteomes" id="UP001189429"/>
    </source>
</evidence>
<dbReference type="InterPro" id="IPR013767">
    <property type="entry name" value="PAS_fold"/>
</dbReference>
<evidence type="ECO:0000259" key="3">
    <source>
        <dbReference type="PROSITE" id="PS50112"/>
    </source>
</evidence>
<name>A0ABN9R8Q9_9DINO</name>
<feature type="compositionally biased region" description="Low complexity" evidence="1">
    <location>
        <begin position="771"/>
        <end position="821"/>
    </location>
</feature>
<organism evidence="5 6">
    <name type="scientific">Prorocentrum cordatum</name>
    <dbReference type="NCBI Taxonomy" id="2364126"/>
    <lineage>
        <taxon>Eukaryota</taxon>
        <taxon>Sar</taxon>
        <taxon>Alveolata</taxon>
        <taxon>Dinophyceae</taxon>
        <taxon>Prorocentrales</taxon>
        <taxon>Prorocentraceae</taxon>
        <taxon>Prorocentrum</taxon>
    </lineage>
</organism>
<proteinExistence type="predicted"/>
<keyword evidence="6" id="KW-1185">Reference proteome</keyword>
<protein>
    <recommendedName>
        <fullName evidence="7">UBA domain-containing protein</fullName>
    </recommendedName>
</protein>
<evidence type="ECO:0008006" key="7">
    <source>
        <dbReference type="Google" id="ProtNLM"/>
    </source>
</evidence>
<dbReference type="PROSITE" id="PS50112">
    <property type="entry name" value="PAS"/>
    <property type="match status" value="1"/>
</dbReference>
<dbReference type="NCBIfam" id="TIGR00229">
    <property type="entry name" value="sensory_box"/>
    <property type="match status" value="1"/>
</dbReference>
<dbReference type="Pfam" id="PF01841">
    <property type="entry name" value="Transglut_core"/>
    <property type="match status" value="1"/>
</dbReference>